<dbReference type="STRING" id="1121131.SAMN02745229_01409"/>
<keyword evidence="6" id="KW-1185">Reference proteome</keyword>
<gene>
    <name evidence="5" type="ORF">SAMN02745229_01409</name>
</gene>
<keyword evidence="4" id="KW-0804">Transcription</keyword>
<sequence length="136" mass="15744">MPREEMLPSESEWMIMETLWSCGHDLTSSEIADRLPKASKMTQRMVRVLINRLCKKGMLSYTVDPDDSRVYHYMATRTREECQKAKSSAFAKSYFEGNRMSAAFSLLEDGKLSEDQIKELEDLIHRAKKNKESGKK</sequence>
<dbReference type="GO" id="GO:0045892">
    <property type="term" value="P:negative regulation of DNA-templated transcription"/>
    <property type="evidence" value="ECO:0007669"/>
    <property type="project" value="InterPro"/>
</dbReference>
<name>A0A1M5XYL1_BUTFI</name>
<dbReference type="GO" id="GO:0003677">
    <property type="term" value="F:DNA binding"/>
    <property type="evidence" value="ECO:0007669"/>
    <property type="project" value="UniProtKB-KW"/>
</dbReference>
<keyword evidence="2" id="KW-0805">Transcription regulation</keyword>
<comment type="similarity">
    <text evidence="1">Belongs to the BlaI transcriptional regulatory family.</text>
</comment>
<evidence type="ECO:0000313" key="5">
    <source>
        <dbReference type="EMBL" id="SHI04880.1"/>
    </source>
</evidence>
<dbReference type="Gene3D" id="1.10.10.10">
    <property type="entry name" value="Winged helix-like DNA-binding domain superfamily/Winged helix DNA-binding domain"/>
    <property type="match status" value="1"/>
</dbReference>
<dbReference type="Proteomes" id="UP000184278">
    <property type="component" value="Unassembled WGS sequence"/>
</dbReference>
<dbReference type="InterPro" id="IPR036390">
    <property type="entry name" value="WH_DNA-bd_sf"/>
</dbReference>
<accession>A0A1M5XYL1</accession>
<dbReference type="GeneID" id="89511492"/>
<dbReference type="Gene3D" id="1.10.4040.10">
    <property type="entry name" value="Penicillinase repressor domain"/>
    <property type="match status" value="1"/>
</dbReference>
<dbReference type="InterPro" id="IPR005650">
    <property type="entry name" value="BlaI_family"/>
</dbReference>
<evidence type="ECO:0000256" key="3">
    <source>
        <dbReference type="ARBA" id="ARBA00023125"/>
    </source>
</evidence>
<organism evidence="5 6">
    <name type="scientific">Butyrivibrio fibrisolvens DSM 3071</name>
    <dbReference type="NCBI Taxonomy" id="1121131"/>
    <lineage>
        <taxon>Bacteria</taxon>
        <taxon>Bacillati</taxon>
        <taxon>Bacillota</taxon>
        <taxon>Clostridia</taxon>
        <taxon>Lachnospirales</taxon>
        <taxon>Lachnospiraceae</taxon>
        <taxon>Butyrivibrio</taxon>
    </lineage>
</organism>
<proteinExistence type="inferred from homology"/>
<reference evidence="6" key="1">
    <citation type="submission" date="2016-11" db="EMBL/GenBank/DDBJ databases">
        <authorList>
            <person name="Varghese N."/>
            <person name="Submissions S."/>
        </authorList>
    </citation>
    <scope>NUCLEOTIDE SEQUENCE [LARGE SCALE GENOMIC DNA]</scope>
    <source>
        <strain evidence="6">DSM 3071</strain>
    </source>
</reference>
<evidence type="ECO:0000256" key="4">
    <source>
        <dbReference type="ARBA" id="ARBA00023163"/>
    </source>
</evidence>
<dbReference type="Pfam" id="PF03965">
    <property type="entry name" value="Penicillinase_R"/>
    <property type="match status" value="1"/>
</dbReference>
<evidence type="ECO:0000313" key="6">
    <source>
        <dbReference type="Proteomes" id="UP000184278"/>
    </source>
</evidence>
<dbReference type="InterPro" id="IPR036388">
    <property type="entry name" value="WH-like_DNA-bd_sf"/>
</dbReference>
<dbReference type="SUPFAM" id="SSF46785">
    <property type="entry name" value="Winged helix' DNA-binding domain"/>
    <property type="match status" value="1"/>
</dbReference>
<protein>
    <submittedName>
        <fullName evidence="5">Penicillinase repressor</fullName>
    </submittedName>
</protein>
<dbReference type="OrthoDB" id="9795583at2"/>
<keyword evidence="3" id="KW-0238">DNA-binding</keyword>
<dbReference type="AlphaFoldDB" id="A0A1M5XYL1"/>
<dbReference type="RefSeq" id="WP_073386628.1">
    <property type="nucleotide sequence ID" value="NZ_FQXK01000010.1"/>
</dbReference>
<evidence type="ECO:0000256" key="2">
    <source>
        <dbReference type="ARBA" id="ARBA00023015"/>
    </source>
</evidence>
<dbReference type="EMBL" id="FQXK01000010">
    <property type="protein sequence ID" value="SHI04880.1"/>
    <property type="molecule type" value="Genomic_DNA"/>
</dbReference>
<dbReference type="PIRSF" id="PIRSF019455">
    <property type="entry name" value="CopR_AtkY"/>
    <property type="match status" value="1"/>
</dbReference>
<evidence type="ECO:0000256" key="1">
    <source>
        <dbReference type="ARBA" id="ARBA00011046"/>
    </source>
</evidence>